<organism evidence="3 4">
    <name type="scientific">Cymbomonas tetramitiformis</name>
    <dbReference type="NCBI Taxonomy" id="36881"/>
    <lineage>
        <taxon>Eukaryota</taxon>
        <taxon>Viridiplantae</taxon>
        <taxon>Chlorophyta</taxon>
        <taxon>Pyramimonadophyceae</taxon>
        <taxon>Pyramimonadales</taxon>
        <taxon>Pyramimonadaceae</taxon>
        <taxon>Cymbomonas</taxon>
    </lineage>
</organism>
<accession>A0AAE0GRE0</accession>
<comment type="caution">
    <text evidence="3">The sequence shown here is derived from an EMBL/GenBank/DDBJ whole genome shotgun (WGS) entry which is preliminary data.</text>
</comment>
<keyword evidence="2" id="KW-0812">Transmembrane</keyword>
<dbReference type="InterPro" id="IPR036423">
    <property type="entry name" value="SOD-like_Cu/Zn_dom_sf"/>
</dbReference>
<keyword evidence="2" id="KW-0472">Membrane</keyword>
<feature type="compositionally biased region" description="Low complexity" evidence="1">
    <location>
        <begin position="516"/>
        <end position="533"/>
    </location>
</feature>
<evidence type="ECO:0000256" key="2">
    <source>
        <dbReference type="SAM" id="Phobius"/>
    </source>
</evidence>
<name>A0AAE0GRE0_9CHLO</name>
<dbReference type="SUPFAM" id="SSF49329">
    <property type="entry name" value="Cu,Zn superoxide dismutase-like"/>
    <property type="match status" value="2"/>
</dbReference>
<dbReference type="AlphaFoldDB" id="A0AAE0GRE0"/>
<dbReference type="PROSITE" id="PS51257">
    <property type="entry name" value="PROKAR_LIPOPROTEIN"/>
    <property type="match status" value="1"/>
</dbReference>
<evidence type="ECO:0000313" key="3">
    <source>
        <dbReference type="EMBL" id="KAK3283015.1"/>
    </source>
</evidence>
<keyword evidence="4" id="KW-1185">Reference proteome</keyword>
<dbReference type="Gene3D" id="2.60.40.200">
    <property type="entry name" value="Superoxide dismutase, copper/zinc binding domain"/>
    <property type="match status" value="1"/>
</dbReference>
<evidence type="ECO:0000313" key="4">
    <source>
        <dbReference type="Proteomes" id="UP001190700"/>
    </source>
</evidence>
<feature type="transmembrane region" description="Helical" evidence="2">
    <location>
        <begin position="253"/>
        <end position="272"/>
    </location>
</feature>
<reference evidence="3 4" key="1">
    <citation type="journal article" date="2015" name="Genome Biol. Evol.">
        <title>Comparative Genomics of a Bacterivorous Green Alga Reveals Evolutionary Causalities and Consequences of Phago-Mixotrophic Mode of Nutrition.</title>
        <authorList>
            <person name="Burns J.A."/>
            <person name="Paasch A."/>
            <person name="Narechania A."/>
            <person name="Kim E."/>
        </authorList>
    </citation>
    <scope>NUCLEOTIDE SEQUENCE [LARGE SCALE GENOMIC DNA]</scope>
    <source>
        <strain evidence="3 4">PLY_AMNH</strain>
    </source>
</reference>
<keyword evidence="2" id="KW-1133">Transmembrane helix</keyword>
<feature type="region of interest" description="Disordered" evidence="1">
    <location>
        <begin position="490"/>
        <end position="546"/>
    </location>
</feature>
<protein>
    <recommendedName>
        <fullName evidence="5">Superoxide dismutase copper/zinc binding domain-containing protein</fullName>
    </recommendedName>
</protein>
<feature type="region of interest" description="Disordered" evidence="1">
    <location>
        <begin position="221"/>
        <end position="247"/>
    </location>
</feature>
<dbReference type="GO" id="GO:0006801">
    <property type="term" value="P:superoxide metabolic process"/>
    <property type="evidence" value="ECO:0007669"/>
    <property type="project" value="InterPro"/>
</dbReference>
<evidence type="ECO:0008006" key="5">
    <source>
        <dbReference type="Google" id="ProtNLM"/>
    </source>
</evidence>
<gene>
    <name evidence="3" type="ORF">CYMTET_9268</name>
</gene>
<dbReference type="Proteomes" id="UP001190700">
    <property type="component" value="Unassembled WGS sequence"/>
</dbReference>
<evidence type="ECO:0000256" key="1">
    <source>
        <dbReference type="SAM" id="MobiDB-lite"/>
    </source>
</evidence>
<proteinExistence type="predicted"/>
<sequence>MFLYTLRGLEPSASGGMHIHAGTSCDEAGGHYWTPATDPDPWTTFKYSTDATGSASSDGQPISTGYSLSANENHAFVLHLADGTQAACGILQVTLYVNDFGAYPGYSGTIKPTGVVSLYDEGEGLLKVRYTLDGLEASTSGGMHIHAGTSCDEAGGHYWTPETDPDPWTTFKYSTDATGSASSDGQVIFTGYSLSANENHAFVIHLADGTQAACGVLQGFEPTLVSPPPPNHDASDAGDDSGSSSSGGANTTIIVVVCVTVILVCAAIGYLLHSRSQKQPPREVIERQKSLLRDVEEAANETRDSDEERSEYLSMFSDPIFNPVQRTASQRSASTVGMPEMARKATGEVELSMNPLFDFLSKNKKKSILIAGNTEPEDGDNDTDAQVTLENLSEPARKALEQVDGKQLYKVLYANVDTDLQQLVESIEGLGEERRQLLHNMIMQIDESLQSAYQYAETVEKGDIEALLSMSMDSVVMDYLQAAQKLVDEHDAESEAGDSDSRRSSVASLHSEGGKSQSTVGHVSTTSSVAASAGLPPDADDESRPRSATAYVRILARLKGQLRNVRDKEEEKKAKRMSCMASVVEAISPEVSDELRQKLLARRRKNSNVVQFIAAAFSFGRASSDHNLALYPVAI</sequence>
<dbReference type="EMBL" id="LGRX02003071">
    <property type="protein sequence ID" value="KAK3283015.1"/>
    <property type="molecule type" value="Genomic_DNA"/>
</dbReference>
<dbReference type="GO" id="GO:0046872">
    <property type="term" value="F:metal ion binding"/>
    <property type="evidence" value="ECO:0007669"/>
    <property type="project" value="InterPro"/>
</dbReference>